<name>A0ABN7AQ76_9HEMI</name>
<keyword evidence="3" id="KW-1185">Reference proteome</keyword>
<protein>
    <submittedName>
        <fullName evidence="2">Uncharacterized protein</fullName>
    </submittedName>
</protein>
<feature type="compositionally biased region" description="Basic residues" evidence="1">
    <location>
        <begin position="102"/>
        <end position="113"/>
    </location>
</feature>
<dbReference type="Proteomes" id="UP001307889">
    <property type="component" value="Chromosome 5"/>
</dbReference>
<dbReference type="EMBL" id="AP028913">
    <property type="protein sequence ID" value="BES94355.1"/>
    <property type="molecule type" value="Genomic_DNA"/>
</dbReference>
<organism evidence="2 3">
    <name type="scientific">Nesidiocoris tenuis</name>
    <dbReference type="NCBI Taxonomy" id="355587"/>
    <lineage>
        <taxon>Eukaryota</taxon>
        <taxon>Metazoa</taxon>
        <taxon>Ecdysozoa</taxon>
        <taxon>Arthropoda</taxon>
        <taxon>Hexapoda</taxon>
        <taxon>Insecta</taxon>
        <taxon>Pterygota</taxon>
        <taxon>Neoptera</taxon>
        <taxon>Paraneoptera</taxon>
        <taxon>Hemiptera</taxon>
        <taxon>Heteroptera</taxon>
        <taxon>Panheteroptera</taxon>
        <taxon>Cimicomorpha</taxon>
        <taxon>Miridae</taxon>
        <taxon>Dicyphina</taxon>
        <taxon>Nesidiocoris</taxon>
    </lineage>
</organism>
<gene>
    <name evidence="2" type="ORF">NTJ_07165</name>
</gene>
<feature type="region of interest" description="Disordered" evidence="1">
    <location>
        <begin position="90"/>
        <end position="124"/>
    </location>
</feature>
<evidence type="ECO:0000313" key="3">
    <source>
        <dbReference type="Proteomes" id="UP001307889"/>
    </source>
</evidence>
<reference evidence="2 3" key="1">
    <citation type="submission" date="2023-09" db="EMBL/GenBank/DDBJ databases">
        <title>Nesidiocoris tenuis whole genome shotgun sequence.</title>
        <authorList>
            <person name="Shibata T."/>
            <person name="Shimoda M."/>
            <person name="Kobayashi T."/>
            <person name="Uehara T."/>
        </authorList>
    </citation>
    <scope>NUCLEOTIDE SEQUENCE [LARGE SCALE GENOMIC DNA]</scope>
    <source>
        <strain evidence="2 3">Japan</strain>
    </source>
</reference>
<evidence type="ECO:0000256" key="1">
    <source>
        <dbReference type="SAM" id="MobiDB-lite"/>
    </source>
</evidence>
<accession>A0ABN7AQ76</accession>
<proteinExistence type="predicted"/>
<evidence type="ECO:0000313" key="2">
    <source>
        <dbReference type="EMBL" id="BES94355.1"/>
    </source>
</evidence>
<sequence>MMARGAKAPEVFSRHHKSQRKRIDYRIGLSGISIRMASQRSTSRRVVTPKGVRLLIPRTLPAAPARVRESVPRSASILILVSLVWPDLGGPKAGSANSAVPFKRRNNKSRRPVPRIGAKGTLHI</sequence>